<gene>
    <name evidence="1" type="ORF">BLA6863_01941</name>
</gene>
<dbReference type="EMBL" id="CABVPY010000010">
    <property type="protein sequence ID" value="VWB43409.1"/>
    <property type="molecule type" value="Genomic_DNA"/>
</dbReference>
<organism evidence="1 2">
    <name type="scientific">Burkholderia lata (strain ATCC 17760 / DSM 23089 / LMG 22485 / NCIMB 9086 / R18194 / 383)</name>
    <dbReference type="NCBI Taxonomy" id="482957"/>
    <lineage>
        <taxon>Bacteria</taxon>
        <taxon>Pseudomonadati</taxon>
        <taxon>Pseudomonadota</taxon>
        <taxon>Betaproteobacteria</taxon>
        <taxon>Burkholderiales</taxon>
        <taxon>Burkholderiaceae</taxon>
        <taxon>Burkholderia</taxon>
        <taxon>Burkholderia cepacia complex</taxon>
    </lineage>
</organism>
<accession>A0A6P2JPV5</accession>
<proteinExistence type="predicted"/>
<sequence length="49" mass="5398">MIPFFDSGSVMRVNATHGFAPRSYAASSSVRSIFTRCAYSGITMNGRYE</sequence>
<name>A0A6P2JPV5_BURL3</name>
<protein>
    <submittedName>
        <fullName evidence="1">Uncharacterized protein</fullName>
    </submittedName>
</protein>
<dbReference type="Proteomes" id="UP000494170">
    <property type="component" value="Unassembled WGS sequence"/>
</dbReference>
<evidence type="ECO:0000313" key="2">
    <source>
        <dbReference type="Proteomes" id="UP000494170"/>
    </source>
</evidence>
<reference evidence="1 2" key="1">
    <citation type="submission" date="2019-09" db="EMBL/GenBank/DDBJ databases">
        <authorList>
            <person name="Depoorter E."/>
        </authorList>
    </citation>
    <scope>NUCLEOTIDE SEQUENCE [LARGE SCALE GENOMIC DNA]</scope>
    <source>
        <strain evidence="1">LMG 6863</strain>
    </source>
</reference>
<evidence type="ECO:0000313" key="1">
    <source>
        <dbReference type="EMBL" id="VWB43409.1"/>
    </source>
</evidence>
<dbReference type="AlphaFoldDB" id="A0A6P2JPV5"/>